<keyword evidence="4 7" id="KW-1133">Transmembrane helix</keyword>
<dbReference type="PROSITE" id="PS50850">
    <property type="entry name" value="MFS"/>
    <property type="match status" value="1"/>
</dbReference>
<name>A0A8H7W322_9HELO</name>
<dbReference type="PRINTS" id="PR01036">
    <property type="entry name" value="TCRTETB"/>
</dbReference>
<feature type="domain" description="Major facilitator superfamily (MFS) profile" evidence="8">
    <location>
        <begin position="162"/>
        <end position="651"/>
    </location>
</feature>
<dbReference type="AlphaFoldDB" id="A0A8H7W322"/>
<reference evidence="9" key="1">
    <citation type="submission" date="2021-02" db="EMBL/GenBank/DDBJ databases">
        <title>Genome sequence Cadophora malorum strain M34.</title>
        <authorList>
            <person name="Stefanovic E."/>
            <person name="Vu D."/>
            <person name="Scully C."/>
            <person name="Dijksterhuis J."/>
            <person name="Roader J."/>
            <person name="Houbraken J."/>
        </authorList>
    </citation>
    <scope>NUCLEOTIDE SEQUENCE</scope>
    <source>
        <strain evidence="9">M34</strain>
    </source>
</reference>
<feature type="transmembrane region" description="Helical" evidence="7">
    <location>
        <begin position="490"/>
        <end position="508"/>
    </location>
</feature>
<dbReference type="Gene3D" id="1.20.1720.10">
    <property type="entry name" value="Multidrug resistance protein D"/>
    <property type="match status" value="1"/>
</dbReference>
<dbReference type="EMBL" id="JAFJYH010000322">
    <property type="protein sequence ID" value="KAG4413307.1"/>
    <property type="molecule type" value="Genomic_DNA"/>
</dbReference>
<dbReference type="InterPro" id="IPR036259">
    <property type="entry name" value="MFS_trans_sf"/>
</dbReference>
<evidence type="ECO:0000256" key="5">
    <source>
        <dbReference type="ARBA" id="ARBA00023136"/>
    </source>
</evidence>
<feature type="region of interest" description="Disordered" evidence="6">
    <location>
        <begin position="1"/>
        <end position="84"/>
    </location>
</feature>
<feature type="compositionally biased region" description="Polar residues" evidence="6">
    <location>
        <begin position="19"/>
        <end position="31"/>
    </location>
</feature>
<feature type="transmembrane region" description="Helical" evidence="7">
    <location>
        <begin position="317"/>
        <end position="336"/>
    </location>
</feature>
<evidence type="ECO:0000256" key="1">
    <source>
        <dbReference type="ARBA" id="ARBA00004141"/>
    </source>
</evidence>
<protein>
    <recommendedName>
        <fullName evidence="8">Major facilitator superfamily (MFS) profile domain-containing protein</fullName>
    </recommendedName>
</protein>
<accession>A0A8H7W322</accession>
<feature type="transmembrane region" description="Helical" evidence="7">
    <location>
        <begin position="285"/>
        <end position="311"/>
    </location>
</feature>
<feature type="transmembrane region" description="Helical" evidence="7">
    <location>
        <begin position="226"/>
        <end position="246"/>
    </location>
</feature>
<dbReference type="InterPro" id="IPR011701">
    <property type="entry name" value="MFS"/>
</dbReference>
<evidence type="ECO:0000256" key="2">
    <source>
        <dbReference type="ARBA" id="ARBA00007520"/>
    </source>
</evidence>
<evidence type="ECO:0000313" key="9">
    <source>
        <dbReference type="EMBL" id="KAG4413307.1"/>
    </source>
</evidence>
<feature type="transmembrane region" description="Helical" evidence="7">
    <location>
        <begin position="387"/>
        <end position="406"/>
    </location>
</feature>
<dbReference type="PANTHER" id="PTHR23501:SF193">
    <property type="entry name" value="MULTIDRUG TRANSPORTER, PUTATIVE (AFU_ORTHOLOGUE AFUA_8G00940)-RELATED"/>
    <property type="match status" value="1"/>
</dbReference>
<dbReference type="CDD" id="cd17502">
    <property type="entry name" value="MFS_Azr1_MDR_like"/>
    <property type="match status" value="1"/>
</dbReference>
<dbReference type="PANTHER" id="PTHR23501">
    <property type="entry name" value="MAJOR FACILITATOR SUPERFAMILY"/>
    <property type="match status" value="1"/>
</dbReference>
<feature type="transmembrane region" description="Helical" evidence="7">
    <location>
        <begin position="553"/>
        <end position="577"/>
    </location>
</feature>
<feature type="transmembrane region" description="Helical" evidence="7">
    <location>
        <begin position="348"/>
        <end position="375"/>
    </location>
</feature>
<proteinExistence type="inferred from homology"/>
<evidence type="ECO:0000313" key="10">
    <source>
        <dbReference type="Proteomes" id="UP000664132"/>
    </source>
</evidence>
<comment type="subcellular location">
    <subcellularLocation>
        <location evidence="1">Membrane</location>
        <topology evidence="1">Multi-pass membrane protein</topology>
    </subcellularLocation>
</comment>
<comment type="caution">
    <text evidence="9">The sequence shown here is derived from an EMBL/GenBank/DDBJ whole genome shotgun (WGS) entry which is preliminary data.</text>
</comment>
<keyword evidence="5 7" id="KW-0472">Membrane</keyword>
<keyword evidence="10" id="KW-1185">Reference proteome</keyword>
<feature type="transmembrane region" description="Helical" evidence="7">
    <location>
        <begin position="426"/>
        <end position="451"/>
    </location>
</feature>
<dbReference type="SUPFAM" id="SSF103473">
    <property type="entry name" value="MFS general substrate transporter"/>
    <property type="match status" value="1"/>
</dbReference>
<evidence type="ECO:0000256" key="3">
    <source>
        <dbReference type="ARBA" id="ARBA00022692"/>
    </source>
</evidence>
<dbReference type="InterPro" id="IPR020846">
    <property type="entry name" value="MFS_dom"/>
</dbReference>
<comment type="similarity">
    <text evidence="2">Belongs to the major facilitator superfamily. TCR/Tet family.</text>
</comment>
<feature type="compositionally biased region" description="Polar residues" evidence="6">
    <location>
        <begin position="55"/>
        <end position="67"/>
    </location>
</feature>
<feature type="transmembrane region" description="Helical" evidence="7">
    <location>
        <begin position="161"/>
        <end position="185"/>
    </location>
</feature>
<sequence length="663" mass="71109">MGTDRDAIHSGVAMHSDSRNTALTGQVTLEHSNFADPSAGVDAQSTTAKPDHDTLQSPKNTPLNAESGNEHPVETRGTSGTSIDIGSEKAVDSINTSQDEDFTIHSADDLSNGAPRGNISTHTGFPEAGRSTVLLTNFDIEGPDGEQQSDTVHLTGFKLHILTFGLTLAAMLMMLNASIVATAIPEISKHYKSIADIGWYGSVYLLTNCSMQPLSGKLYTIYSLKWTFLTFLAIFELGALISAASVSSTMFIVGRAIGGIGGAGLMNGALTIIASAAPITQRPMLVGIIMSVSVVGQAIGPLIGGAFTQYASWRWCFYINIPAGAITGAVLCFIEVPDERKKYKTHKTLTELFFGLDLIGFSLFAPACIMFLMALQWGGIKHAWDSAMILGLFVGSFVTIGVFAFWEQRQGKDAMIPTGMIKRRIVYSSCLTAMLQMGSLLLITYYLPIWFQSVKKVGPTMSGVMILPTFLAQIPAAGISSLLTTRLGYYLPWAMGGSAITTIGSGLMGTFNLHTSQAEWAIYQVLTGVGRGLVLQVPIIATQNILEPSEISTGSALVVLFQLFGGAIFISCGQTIFTNRFQAGLLRFAPEVDAQEVVRWGVAQLNLAVPEQSLDHVLQACNYALIRTFYLGVAGSFVAFFTSMGMGWKKLETVKPSDDGTQV</sequence>
<feature type="transmembrane region" description="Helical" evidence="7">
    <location>
        <begin position="463"/>
        <end position="483"/>
    </location>
</feature>
<feature type="transmembrane region" description="Helical" evidence="7">
    <location>
        <begin position="252"/>
        <end position="273"/>
    </location>
</feature>
<evidence type="ECO:0000256" key="4">
    <source>
        <dbReference type="ARBA" id="ARBA00022989"/>
    </source>
</evidence>
<dbReference type="GO" id="GO:0005886">
    <property type="term" value="C:plasma membrane"/>
    <property type="evidence" value="ECO:0007669"/>
    <property type="project" value="TreeGrafter"/>
</dbReference>
<dbReference type="OrthoDB" id="10021397at2759"/>
<evidence type="ECO:0000256" key="7">
    <source>
        <dbReference type="SAM" id="Phobius"/>
    </source>
</evidence>
<feature type="transmembrane region" description="Helical" evidence="7">
    <location>
        <begin position="629"/>
        <end position="648"/>
    </location>
</feature>
<dbReference type="Proteomes" id="UP000664132">
    <property type="component" value="Unassembled WGS sequence"/>
</dbReference>
<gene>
    <name evidence="9" type="ORF">IFR04_013567</name>
</gene>
<dbReference type="Pfam" id="PF07690">
    <property type="entry name" value="MFS_1"/>
    <property type="match status" value="1"/>
</dbReference>
<keyword evidence="3 7" id="KW-0812">Transmembrane</keyword>
<evidence type="ECO:0000259" key="8">
    <source>
        <dbReference type="PROSITE" id="PS50850"/>
    </source>
</evidence>
<dbReference type="Gene3D" id="1.20.1250.20">
    <property type="entry name" value="MFS general substrate transporter like domains"/>
    <property type="match status" value="1"/>
</dbReference>
<organism evidence="9 10">
    <name type="scientific">Cadophora malorum</name>
    <dbReference type="NCBI Taxonomy" id="108018"/>
    <lineage>
        <taxon>Eukaryota</taxon>
        <taxon>Fungi</taxon>
        <taxon>Dikarya</taxon>
        <taxon>Ascomycota</taxon>
        <taxon>Pezizomycotina</taxon>
        <taxon>Leotiomycetes</taxon>
        <taxon>Helotiales</taxon>
        <taxon>Ploettnerulaceae</taxon>
        <taxon>Cadophora</taxon>
    </lineage>
</organism>
<dbReference type="GO" id="GO:0022857">
    <property type="term" value="F:transmembrane transporter activity"/>
    <property type="evidence" value="ECO:0007669"/>
    <property type="project" value="InterPro"/>
</dbReference>
<evidence type="ECO:0000256" key="6">
    <source>
        <dbReference type="SAM" id="MobiDB-lite"/>
    </source>
</evidence>